<keyword evidence="3" id="KW-1185">Reference proteome</keyword>
<name>A0A1D2VAK9_9ASCO</name>
<dbReference type="AlphaFoldDB" id="A0A1D2VAK9"/>
<dbReference type="InParanoid" id="A0A1D2VAK9"/>
<feature type="compositionally biased region" description="Basic and acidic residues" evidence="1">
    <location>
        <begin position="242"/>
        <end position="253"/>
    </location>
</feature>
<feature type="compositionally biased region" description="Basic and acidic residues" evidence="1">
    <location>
        <begin position="26"/>
        <end position="40"/>
    </location>
</feature>
<feature type="compositionally biased region" description="Basic and acidic residues" evidence="1">
    <location>
        <begin position="302"/>
        <end position="318"/>
    </location>
</feature>
<feature type="region of interest" description="Disordered" evidence="1">
    <location>
        <begin position="237"/>
        <end position="322"/>
    </location>
</feature>
<sequence>MASPNDSHQKAHQLQEQPTQDAPNQLKDDSNADQGNKAEEVFALFPNKRVPFRQISKPHSRIIDAKKPDNAGGSFIPENSQEEINLPKENDPTIQNIDNRSTSKGSDILDSSILFSSTNINQDLNPSPEISVNSNFYSDDQKQIDFNNIQTENILKNEPPTNTEYSANNKLSGIFESDQKDSNNHLLTYNTNDNNDNDNSFLEADSTNYINAHEAGRVEEELTEVFSATNINPDQINLESYSRSDKPLFEKNKNQSKLKSSMKNGRKNQNGKNSKNSKNSNDSNQDQLSKKPNKSFPNSQNEIKEKGKNTIKLKEKNTNKAQNPSEHLIFPKDIIYEKNLSQKQLKAIKKHQKITEIIEELENKYFKGKNYSKDFKKMLNTDSNNPDITFEDDNVDYGKSFDKIDQDQWKNYVTYDGEIEGNLDWNDYQKFDIFMGECNKKKIKEFVCALLEELSEEEQKIIACIVFVLCHINEGGRRGISLLCDLILCLSIKACRVLKCIVVLIHRLIKCGLNGLKMVLYCICDLLSIHKEDPEEETCHCYCPRKRKVIHPFVYNLVAASVLKTTEKEDRIKNIKAFFQTENECWCDCEEYYKCAAVQTFQNSKIATDQQSTNLTFATEYIDRYLKDGPDIQFQKKRLRKNRDIEPISDIIDSEIPKEELEKLALAEYKELFSAINNEDVNVDAYYINNYEIIKDHDVEEEIINEVKAITNEEEIKDKPETQNELIENKQSEKNENKQSENKNKNKNKNNNSNHTRISKSTSARTLSWSYFSLVLLPLAALSFY</sequence>
<feature type="compositionally biased region" description="Polar residues" evidence="1">
    <location>
        <begin position="1"/>
        <end position="23"/>
    </location>
</feature>
<protein>
    <submittedName>
        <fullName evidence="2">Uncharacterized protein</fullName>
    </submittedName>
</protein>
<evidence type="ECO:0000256" key="1">
    <source>
        <dbReference type="SAM" id="MobiDB-lite"/>
    </source>
</evidence>
<feature type="compositionally biased region" description="Polar residues" evidence="1">
    <location>
        <begin position="92"/>
        <end position="105"/>
    </location>
</feature>
<dbReference type="RefSeq" id="XP_020045001.1">
    <property type="nucleotide sequence ID" value="XM_020188512.1"/>
</dbReference>
<feature type="region of interest" description="Disordered" evidence="1">
    <location>
        <begin position="1"/>
        <end position="106"/>
    </location>
</feature>
<gene>
    <name evidence="2" type="ORF">ASCRUDRAFT_10031</name>
</gene>
<feature type="compositionally biased region" description="Basic and acidic residues" evidence="1">
    <location>
        <begin position="717"/>
        <end position="744"/>
    </location>
</feature>
<organism evidence="2 3">
    <name type="scientific">Ascoidea rubescens DSM 1968</name>
    <dbReference type="NCBI Taxonomy" id="1344418"/>
    <lineage>
        <taxon>Eukaryota</taxon>
        <taxon>Fungi</taxon>
        <taxon>Dikarya</taxon>
        <taxon>Ascomycota</taxon>
        <taxon>Saccharomycotina</taxon>
        <taxon>Saccharomycetes</taxon>
        <taxon>Ascoideaceae</taxon>
        <taxon>Ascoidea</taxon>
    </lineage>
</organism>
<accession>A0A1D2VAK9</accession>
<dbReference type="GeneID" id="30962148"/>
<dbReference type="EMBL" id="KV454490">
    <property type="protein sequence ID" value="ODV58694.1"/>
    <property type="molecule type" value="Genomic_DNA"/>
</dbReference>
<feature type="compositionally biased region" description="Low complexity" evidence="1">
    <location>
        <begin position="267"/>
        <end position="287"/>
    </location>
</feature>
<proteinExistence type="predicted"/>
<evidence type="ECO:0000313" key="2">
    <source>
        <dbReference type="EMBL" id="ODV58694.1"/>
    </source>
</evidence>
<reference evidence="3" key="1">
    <citation type="submission" date="2016-05" db="EMBL/GenBank/DDBJ databases">
        <title>Comparative genomics of biotechnologically important yeasts.</title>
        <authorList>
            <consortium name="DOE Joint Genome Institute"/>
            <person name="Riley R."/>
            <person name="Haridas S."/>
            <person name="Wolfe K.H."/>
            <person name="Lopes M.R."/>
            <person name="Hittinger C.T."/>
            <person name="Goker M."/>
            <person name="Salamov A."/>
            <person name="Wisecaver J."/>
            <person name="Long T.M."/>
            <person name="Aerts A.L."/>
            <person name="Barry K."/>
            <person name="Choi C."/>
            <person name="Clum A."/>
            <person name="Coughlan A.Y."/>
            <person name="Deshpande S."/>
            <person name="Douglass A.P."/>
            <person name="Hanson S.J."/>
            <person name="Klenk H.-P."/>
            <person name="Labutti K."/>
            <person name="Lapidus A."/>
            <person name="Lindquist E."/>
            <person name="Lipzen A."/>
            <person name="Meier-Kolthoff J.P."/>
            <person name="Ohm R.A."/>
            <person name="Otillar R.P."/>
            <person name="Pangilinan J."/>
            <person name="Peng Y."/>
            <person name="Rokas A."/>
            <person name="Rosa C.A."/>
            <person name="Scheuner C."/>
            <person name="Sibirny A.A."/>
            <person name="Slot J.C."/>
            <person name="Stielow J.B."/>
            <person name="Sun H."/>
            <person name="Kurtzman C.P."/>
            <person name="Blackwell M."/>
            <person name="Grigoriev I.V."/>
            <person name="Jeffries T.W."/>
        </authorList>
    </citation>
    <scope>NUCLEOTIDE SEQUENCE [LARGE SCALE GENOMIC DNA]</scope>
    <source>
        <strain evidence="3">DSM 1968</strain>
    </source>
</reference>
<dbReference type="Proteomes" id="UP000095038">
    <property type="component" value="Unassembled WGS sequence"/>
</dbReference>
<evidence type="ECO:0000313" key="3">
    <source>
        <dbReference type="Proteomes" id="UP000095038"/>
    </source>
</evidence>
<feature type="region of interest" description="Disordered" evidence="1">
    <location>
        <begin position="717"/>
        <end position="760"/>
    </location>
</feature>